<evidence type="ECO:0000313" key="15">
    <source>
        <dbReference type="EMBL" id="NML43789.1"/>
    </source>
</evidence>
<evidence type="ECO:0000256" key="11">
    <source>
        <dbReference type="ARBA" id="ARBA00022989"/>
    </source>
</evidence>
<feature type="binding site" evidence="13">
    <location>
        <begin position="122"/>
        <end position="130"/>
    </location>
    <ligand>
        <name>ATP</name>
        <dbReference type="ChEBI" id="CHEBI:30616"/>
    </ligand>
</feature>
<dbReference type="RefSeq" id="WP_169417974.1">
    <property type="nucleotide sequence ID" value="NZ_JABBFX010000001.1"/>
</dbReference>
<feature type="active site" description="Proton acceptor" evidence="13">
    <location>
        <position position="283"/>
    </location>
</feature>
<keyword evidence="15" id="KW-0830">Ubiquinone</keyword>
<dbReference type="PANTHER" id="PTHR10566">
    <property type="entry name" value="CHAPERONE-ACTIVITY OF BC1 COMPLEX CABC1 -RELATED"/>
    <property type="match status" value="1"/>
</dbReference>
<name>A0A848H2Q1_9BURK</name>
<keyword evidence="16" id="KW-1185">Reference proteome</keyword>
<evidence type="ECO:0000256" key="7">
    <source>
        <dbReference type="ARBA" id="ARBA00022692"/>
    </source>
</evidence>
<keyword evidence="9 13" id="KW-0418">Kinase</keyword>
<comment type="subcellular location">
    <subcellularLocation>
        <location evidence="13">Cell membrane</location>
        <topology evidence="13">Single-pass membrane protein</topology>
    </subcellularLocation>
</comment>
<evidence type="ECO:0000256" key="2">
    <source>
        <dbReference type="ARBA" id="ARBA00009670"/>
    </source>
</evidence>
<keyword evidence="4" id="KW-0997">Cell inner membrane</keyword>
<dbReference type="GO" id="GO:0005886">
    <property type="term" value="C:plasma membrane"/>
    <property type="evidence" value="ECO:0007669"/>
    <property type="project" value="UniProtKB-SubCell"/>
</dbReference>
<dbReference type="UniPathway" id="UPA00232"/>
<dbReference type="AlphaFoldDB" id="A0A848H2Q1"/>
<dbReference type="InterPro" id="IPR050154">
    <property type="entry name" value="UbiB_kinase"/>
</dbReference>
<evidence type="ECO:0000256" key="5">
    <source>
        <dbReference type="ARBA" id="ARBA00022679"/>
    </source>
</evidence>
<gene>
    <name evidence="13 15" type="primary">ubiB</name>
    <name evidence="15" type="ORF">HHL11_08515</name>
</gene>
<dbReference type="Pfam" id="PF03109">
    <property type="entry name" value="ABC1"/>
    <property type="match status" value="1"/>
</dbReference>
<evidence type="ECO:0000256" key="10">
    <source>
        <dbReference type="ARBA" id="ARBA00022840"/>
    </source>
</evidence>
<evidence type="ECO:0000256" key="4">
    <source>
        <dbReference type="ARBA" id="ARBA00022519"/>
    </source>
</evidence>
<dbReference type="PANTHER" id="PTHR10566:SF113">
    <property type="entry name" value="PROTEIN ACTIVITY OF BC1 COMPLEX KINASE 7, CHLOROPLASTIC"/>
    <property type="match status" value="1"/>
</dbReference>
<comment type="pathway">
    <text evidence="1 13">Cofactor biosynthesis; ubiquinone biosynthesis [regulation].</text>
</comment>
<dbReference type="Proteomes" id="UP000541185">
    <property type="component" value="Unassembled WGS sequence"/>
</dbReference>
<comment type="similarity">
    <text evidence="2">Belongs to the protein kinase superfamily. ADCK protein kinase family.</text>
</comment>
<dbReference type="InterPro" id="IPR004147">
    <property type="entry name" value="ABC1_dom"/>
</dbReference>
<dbReference type="InterPro" id="IPR045308">
    <property type="entry name" value="UbiB_bact"/>
</dbReference>
<evidence type="ECO:0000256" key="8">
    <source>
        <dbReference type="ARBA" id="ARBA00022741"/>
    </source>
</evidence>
<keyword evidence="6 13" id="KW-0831">Ubiquinone biosynthesis</keyword>
<keyword evidence="5 13" id="KW-0808">Transferase</keyword>
<feature type="binding site" evidence="13">
    <location>
        <position position="148"/>
    </location>
    <ligand>
        <name>ATP</name>
        <dbReference type="ChEBI" id="CHEBI:30616"/>
    </ligand>
</feature>
<dbReference type="NCBIfam" id="NF003404">
    <property type="entry name" value="PRK04750.1"/>
    <property type="match status" value="1"/>
</dbReference>
<evidence type="ECO:0000259" key="14">
    <source>
        <dbReference type="Pfam" id="PF03109"/>
    </source>
</evidence>
<sequence length="519" mass="59937">MTRYFRAVFILWVILRYGLDELVLSGFRLRGLARVVTFGRKLDAPRGQRLRQALEHLGPIFVKFGQVLSTRRDLMPPDVADELALLQDRVPPFPSEVAIATIERAFRRPLDAVFETFDREPVASASIAQVHFATLRTRDGQLREVAVKVLRPGMLPVIDKDIDLMRMMARWVENLSHDARRLKPREVVAEFDKYLHDELDLVREAANAAQLRRNMTGLHLVMIPEMYWDFVHPEVMVMERMNGVPISQAERLTAAGVDLRQLARDGVTIFFTQVFRDGFFHADMHPGNIQVSLEPGTFGRYISLDFGIIGTLTEHDKEYLAQNFTAFFRRDYKRVAELHIESGWVPPGTRVDELEGAIRTVCEPYFDRPLKELSLGMVLMRLFQTSRRFNVEIQPQLVLLQKTLLNIEGLGRQLDPNLDLWSTAKPFLERWMLDQVGPQKLWQELRDQAPRYAKILPELPHMVHQYLKKERGIMKRDADELMAELKKTNRLLQAMIHIVLIGFFGAVLAALLALRYFSS</sequence>
<evidence type="ECO:0000256" key="6">
    <source>
        <dbReference type="ARBA" id="ARBA00022688"/>
    </source>
</evidence>
<dbReference type="NCBIfam" id="TIGR01982">
    <property type="entry name" value="UbiB"/>
    <property type="match status" value="1"/>
</dbReference>
<dbReference type="CDD" id="cd13972">
    <property type="entry name" value="UbiB"/>
    <property type="match status" value="1"/>
</dbReference>
<reference evidence="15 16" key="1">
    <citation type="submission" date="2020-04" db="EMBL/GenBank/DDBJ databases">
        <title>Ramlibacter sp. G-1-2-2 isolated from soil.</title>
        <authorList>
            <person name="Dahal R.H."/>
        </authorList>
    </citation>
    <scope>NUCLEOTIDE SEQUENCE [LARGE SCALE GENOMIC DNA]</scope>
    <source>
        <strain evidence="15 16">G-1-2-2</strain>
    </source>
</reference>
<dbReference type="GO" id="GO:0010795">
    <property type="term" value="P:regulation of ubiquinone biosynthetic process"/>
    <property type="evidence" value="ECO:0007669"/>
    <property type="project" value="UniProtKB-UniRule"/>
</dbReference>
<keyword evidence="7 13" id="KW-0812">Transmembrane</keyword>
<keyword evidence="10 13" id="KW-0067">ATP-binding</keyword>
<dbReference type="InterPro" id="IPR010232">
    <property type="entry name" value="UbiB"/>
</dbReference>
<dbReference type="GO" id="GO:0006744">
    <property type="term" value="P:ubiquinone biosynthetic process"/>
    <property type="evidence" value="ECO:0007669"/>
    <property type="project" value="UniProtKB-UniPathway"/>
</dbReference>
<keyword evidence="11 13" id="KW-1133">Transmembrane helix</keyword>
<evidence type="ECO:0000256" key="12">
    <source>
        <dbReference type="ARBA" id="ARBA00023136"/>
    </source>
</evidence>
<dbReference type="GO" id="GO:0004672">
    <property type="term" value="F:protein kinase activity"/>
    <property type="evidence" value="ECO:0007669"/>
    <property type="project" value="UniProtKB-UniRule"/>
</dbReference>
<protein>
    <recommendedName>
        <fullName evidence="13">Probable protein kinase UbiB</fullName>
        <ecNumber evidence="13">2.7.-.-</ecNumber>
    </recommendedName>
    <alternativeName>
        <fullName evidence="13">Ubiquinone biosynthesis protein UbiB</fullName>
    </alternativeName>
</protein>
<evidence type="ECO:0000256" key="1">
    <source>
        <dbReference type="ARBA" id="ARBA00005020"/>
    </source>
</evidence>
<accession>A0A848H2Q1</accession>
<keyword evidence="8 13" id="KW-0547">Nucleotide-binding</keyword>
<evidence type="ECO:0000256" key="9">
    <source>
        <dbReference type="ARBA" id="ARBA00022777"/>
    </source>
</evidence>
<proteinExistence type="inferred from homology"/>
<evidence type="ECO:0000313" key="16">
    <source>
        <dbReference type="Proteomes" id="UP000541185"/>
    </source>
</evidence>
<dbReference type="EC" id="2.7.-.-" evidence="13"/>
<keyword evidence="12 13" id="KW-0472">Membrane</keyword>
<comment type="function">
    <text evidence="13">Is probably a protein kinase regulator of UbiI activity which is involved in aerobic coenzyme Q (ubiquinone) biosynthesis.</text>
</comment>
<comment type="similarity">
    <text evidence="13">Belongs to the ABC1 family. UbiB subfamily.</text>
</comment>
<keyword evidence="3 13" id="KW-1003">Cell membrane</keyword>
<evidence type="ECO:0000256" key="3">
    <source>
        <dbReference type="ARBA" id="ARBA00022475"/>
    </source>
</evidence>
<dbReference type="EMBL" id="JABBFX010000001">
    <property type="protein sequence ID" value="NML43789.1"/>
    <property type="molecule type" value="Genomic_DNA"/>
</dbReference>
<dbReference type="InterPro" id="IPR011009">
    <property type="entry name" value="Kinase-like_dom_sf"/>
</dbReference>
<organism evidence="15 16">
    <name type="scientific">Ramlibacter agri</name>
    <dbReference type="NCBI Taxonomy" id="2728837"/>
    <lineage>
        <taxon>Bacteria</taxon>
        <taxon>Pseudomonadati</taxon>
        <taxon>Pseudomonadota</taxon>
        <taxon>Betaproteobacteria</taxon>
        <taxon>Burkholderiales</taxon>
        <taxon>Comamonadaceae</taxon>
        <taxon>Ramlibacter</taxon>
    </lineage>
</organism>
<comment type="caution">
    <text evidence="15">The sequence shown here is derived from an EMBL/GenBank/DDBJ whole genome shotgun (WGS) entry which is preliminary data.</text>
</comment>
<dbReference type="HAMAP" id="MF_00414">
    <property type="entry name" value="UbiB"/>
    <property type="match status" value="1"/>
</dbReference>
<feature type="transmembrane region" description="Helical" evidence="13">
    <location>
        <begin position="494"/>
        <end position="517"/>
    </location>
</feature>
<evidence type="ECO:0000256" key="13">
    <source>
        <dbReference type="HAMAP-Rule" id="MF_00414"/>
    </source>
</evidence>
<comment type="caution">
    <text evidence="13">Lacks conserved residue(s) required for the propagation of feature annotation.</text>
</comment>
<dbReference type="GO" id="GO:0005524">
    <property type="term" value="F:ATP binding"/>
    <property type="evidence" value="ECO:0007669"/>
    <property type="project" value="UniProtKB-KW"/>
</dbReference>
<feature type="domain" description="ABC1 atypical kinase-like" evidence="14">
    <location>
        <begin position="86"/>
        <end position="339"/>
    </location>
</feature>
<dbReference type="SUPFAM" id="SSF56112">
    <property type="entry name" value="Protein kinase-like (PK-like)"/>
    <property type="match status" value="1"/>
</dbReference>